<keyword evidence="2" id="KW-1185">Reference proteome</keyword>
<evidence type="ECO:0000313" key="2">
    <source>
        <dbReference type="Proteomes" id="UP000218702"/>
    </source>
</evidence>
<dbReference type="Gene3D" id="3.40.50.300">
    <property type="entry name" value="P-loop containing nucleotide triphosphate hydrolases"/>
    <property type="match status" value="1"/>
</dbReference>
<organism evidence="1 2">
    <name type="scientific">Dolichospermum compactum NIES-806</name>
    <dbReference type="NCBI Taxonomy" id="1973481"/>
    <lineage>
        <taxon>Bacteria</taxon>
        <taxon>Bacillati</taxon>
        <taxon>Cyanobacteriota</taxon>
        <taxon>Cyanophyceae</taxon>
        <taxon>Nostocales</taxon>
        <taxon>Aphanizomenonaceae</taxon>
        <taxon>Dolichospermum</taxon>
        <taxon>Dolichospermum compactum</taxon>
    </lineage>
</organism>
<gene>
    <name evidence="1" type="ORF">NIES806_23670</name>
</gene>
<dbReference type="RefSeq" id="WP_197705524.1">
    <property type="nucleotide sequence ID" value="NZ_AP018316.1"/>
</dbReference>
<sequence length="170" mass="19838">MKKSLSNIWYQFRQAPILINVKDIKVLSSQLAETLTANLDISLIHGNHNWLRNKNHRFVFIFDGWDELPTASRNNQNLEKFIQQVSEFQQQCKNDQSMGHKVLITSNVIPLSIISNLPKNLERVEILPLDQQQQWLGKWQSLPNNHGKNTDLQQYPKLSCENCKMLVFIN</sequence>
<dbReference type="EMBL" id="AP018316">
    <property type="protein sequence ID" value="BAZ86157.1"/>
    <property type="molecule type" value="Genomic_DNA"/>
</dbReference>
<reference evidence="1 2" key="1">
    <citation type="submission" date="2017-06" db="EMBL/GenBank/DDBJ databases">
        <title>Genome sequencing of cyanobaciteial culture collection at National Institute for Environmental Studies (NIES).</title>
        <authorList>
            <person name="Hirose Y."/>
            <person name="Shimura Y."/>
            <person name="Fujisawa T."/>
            <person name="Nakamura Y."/>
            <person name="Kawachi M."/>
        </authorList>
    </citation>
    <scope>NUCLEOTIDE SEQUENCE [LARGE SCALE GENOMIC DNA]</scope>
    <source>
        <strain evidence="1 2">NIES-806</strain>
    </source>
</reference>
<proteinExistence type="predicted"/>
<evidence type="ECO:0000313" key="1">
    <source>
        <dbReference type="EMBL" id="BAZ86157.1"/>
    </source>
</evidence>
<protein>
    <submittedName>
        <fullName evidence="1">Uncharacterized protein</fullName>
    </submittedName>
</protein>
<accession>A0A1Z4V3V2</accession>
<dbReference type="Proteomes" id="UP000218702">
    <property type="component" value="Chromosome"/>
</dbReference>
<dbReference type="KEGG" id="dcm:NIES806_23670"/>
<dbReference type="InterPro" id="IPR027417">
    <property type="entry name" value="P-loop_NTPase"/>
</dbReference>
<dbReference type="AlphaFoldDB" id="A0A1Z4V3V2"/>
<name>A0A1Z4V3V2_9CYAN</name>